<evidence type="ECO:0000256" key="10">
    <source>
        <dbReference type="SAM" id="Phobius"/>
    </source>
</evidence>
<dbReference type="OrthoDB" id="9760371at2"/>
<evidence type="ECO:0000256" key="9">
    <source>
        <dbReference type="PROSITE-ProRule" id="PRU00284"/>
    </source>
</evidence>
<dbReference type="CDD" id="cd06225">
    <property type="entry name" value="HAMP"/>
    <property type="match status" value="1"/>
</dbReference>
<dbReference type="SUPFAM" id="SSF103190">
    <property type="entry name" value="Sensory domain-like"/>
    <property type="match status" value="1"/>
</dbReference>
<dbReference type="Pfam" id="PF02743">
    <property type="entry name" value="dCache_1"/>
    <property type="match status" value="1"/>
</dbReference>
<dbReference type="SMART" id="SM00304">
    <property type="entry name" value="HAMP"/>
    <property type="match status" value="1"/>
</dbReference>
<dbReference type="SUPFAM" id="SSF58104">
    <property type="entry name" value="Methyl-accepting chemotaxis protein (MCP) signaling domain"/>
    <property type="match status" value="1"/>
</dbReference>
<dbReference type="PROSITE" id="PS50111">
    <property type="entry name" value="CHEMOTAXIS_TRANSDUC_2"/>
    <property type="match status" value="1"/>
</dbReference>
<dbReference type="Proteomes" id="UP000015454">
    <property type="component" value="Unassembled WGS sequence"/>
</dbReference>
<dbReference type="AlphaFoldDB" id="T0F6P7"/>
<dbReference type="GO" id="GO:0006935">
    <property type="term" value="P:chemotaxis"/>
    <property type="evidence" value="ECO:0007669"/>
    <property type="project" value="UniProtKB-KW"/>
</dbReference>
<dbReference type="InterPro" id="IPR029151">
    <property type="entry name" value="Sensor-like_sf"/>
</dbReference>
<dbReference type="Gene3D" id="3.30.450.20">
    <property type="entry name" value="PAS domain"/>
    <property type="match status" value="1"/>
</dbReference>
<evidence type="ECO:0000256" key="3">
    <source>
        <dbReference type="ARBA" id="ARBA00022500"/>
    </source>
</evidence>
<evidence type="ECO:0000259" key="11">
    <source>
        <dbReference type="PROSITE" id="PS50111"/>
    </source>
</evidence>
<dbReference type="SMART" id="SM00283">
    <property type="entry name" value="MA"/>
    <property type="match status" value="1"/>
</dbReference>
<keyword evidence="2" id="KW-1003">Cell membrane</keyword>
<evidence type="ECO:0000256" key="1">
    <source>
        <dbReference type="ARBA" id="ARBA00004651"/>
    </source>
</evidence>
<comment type="caution">
    <text evidence="13">The sequence shown here is derived from an EMBL/GenBank/DDBJ whole genome shotgun (WGS) entry which is preliminary data.</text>
</comment>
<feature type="transmembrane region" description="Helical" evidence="10">
    <location>
        <begin position="6"/>
        <end position="32"/>
    </location>
</feature>
<keyword evidence="5 10" id="KW-1133">Transmembrane helix</keyword>
<evidence type="ECO:0000313" key="13">
    <source>
        <dbReference type="EMBL" id="EQA43172.1"/>
    </source>
</evidence>
<reference evidence="13" key="1">
    <citation type="submission" date="2013-05" db="EMBL/GenBank/DDBJ databases">
        <authorList>
            <person name="Harkins D.M."/>
            <person name="Durkin A.S."/>
            <person name="Brinkac L.M."/>
            <person name="Haft D.H."/>
            <person name="Selengut J.D."/>
            <person name="Sanka R."/>
            <person name="DePew J."/>
            <person name="Purushe J."/>
            <person name="Hartskeerl R.A."/>
            <person name="Ahmed A."/>
            <person name="van der Linden H."/>
            <person name="Goris M.G.A."/>
            <person name="Vinetz J.M."/>
            <person name="Sutton G.G."/>
            <person name="Nierman W.C."/>
            <person name="Fouts D.E."/>
        </authorList>
    </citation>
    <scope>NUCLEOTIDE SEQUENCE [LARGE SCALE GENOMIC DNA]</scope>
    <source>
        <strain evidence="13">5399</strain>
    </source>
</reference>
<evidence type="ECO:0000313" key="14">
    <source>
        <dbReference type="Proteomes" id="UP000015454"/>
    </source>
</evidence>
<dbReference type="EMBL" id="AHMO02000011">
    <property type="protein sequence ID" value="EQA43172.1"/>
    <property type="molecule type" value="Genomic_DNA"/>
</dbReference>
<dbReference type="Gene3D" id="1.10.287.950">
    <property type="entry name" value="Methyl-accepting chemotaxis protein"/>
    <property type="match status" value="1"/>
</dbReference>
<comment type="subcellular location">
    <subcellularLocation>
        <location evidence="1">Cell membrane</location>
        <topology evidence="1">Multi-pass membrane protein</topology>
    </subcellularLocation>
</comment>
<evidence type="ECO:0000259" key="12">
    <source>
        <dbReference type="PROSITE" id="PS50885"/>
    </source>
</evidence>
<dbReference type="GO" id="GO:0007165">
    <property type="term" value="P:signal transduction"/>
    <property type="evidence" value="ECO:0007669"/>
    <property type="project" value="UniProtKB-KW"/>
</dbReference>
<comment type="similarity">
    <text evidence="8">Belongs to the methyl-accepting chemotaxis (MCP) protein family.</text>
</comment>
<name>T0F6P7_9LEPT</name>
<feature type="transmembrane region" description="Helical" evidence="10">
    <location>
        <begin position="286"/>
        <end position="309"/>
    </location>
</feature>
<evidence type="ECO:0000256" key="2">
    <source>
        <dbReference type="ARBA" id="ARBA00022475"/>
    </source>
</evidence>
<feature type="domain" description="Methyl-accepting transducer" evidence="11">
    <location>
        <begin position="395"/>
        <end position="617"/>
    </location>
</feature>
<dbReference type="STRING" id="1049789.LEP1GSC050_1704"/>
<feature type="domain" description="HAMP" evidence="12">
    <location>
        <begin position="310"/>
        <end position="362"/>
    </location>
</feature>
<sequence>MKKAGLKFILIGWSVGIIAILTSLIAGTAYFLGSKKITEHYQDQMRTVAKIVAMDFDNFLISHANMAQTLAADERTIQSIQSGRPLASSYFKEIFDRYKVYENIFIYGSGPDSFVVADSLDGKTLGYGKTPEQREDLRNFFNSLQNQKISISRAKKSPISGNSVVVLSTPIRRNGVFIGVLCIALSLGSISEQLIANAQLGREGYVSIVEQEGRIIAHKVKDLILKVDISKESFGEKLMSLKDGEIMQFYFGGQDRFATLKRLDHWKLNVVAVQPFGEISDSLNELILGIFLVSIMIASASGIFLYRLLNKRLSPLSSVSRVLKRMSDGDLTEQIDAHYKDEIGIMSRDMNSFIKTIAGSLKNVQHIAIDLATSANQLSASSQSFATVAQSTAASSEQMSATTEEMSAGMENIADKVKNQFENIHDFHSKIKDLSKGVRKIGTEIQNSLEKANTISSEAKKGEESLVLMDSTLNNILKSSEQMSEIIHIINEISDQTQLLSLNAAIEAARAGGAGKGFAVVADEISKLSEKTASSIKSISVMLGKNKSELTNGVNGVRSSVETIHNIIANIDAMADDMQHLYDITSAQESLNVEVDKQSDKIGAEAEAVKLSIQEQKRAVREITEVIFRWNEEALGTASSSEEVSATSMSLSSNAETLKKIADQFKIHN</sequence>
<keyword evidence="6 10" id="KW-0472">Membrane</keyword>
<dbReference type="InterPro" id="IPR033479">
    <property type="entry name" value="dCache_1"/>
</dbReference>
<evidence type="ECO:0000256" key="8">
    <source>
        <dbReference type="ARBA" id="ARBA00029447"/>
    </source>
</evidence>
<keyword evidence="4 10" id="KW-0812">Transmembrane</keyword>
<evidence type="ECO:0000256" key="5">
    <source>
        <dbReference type="ARBA" id="ARBA00022989"/>
    </source>
</evidence>
<accession>T0F6P7</accession>
<keyword evidence="3" id="KW-0145">Chemotaxis</keyword>
<dbReference type="GO" id="GO:0005886">
    <property type="term" value="C:plasma membrane"/>
    <property type="evidence" value="ECO:0007669"/>
    <property type="project" value="UniProtKB-SubCell"/>
</dbReference>
<dbReference type="Pfam" id="PF00672">
    <property type="entry name" value="HAMP"/>
    <property type="match status" value="1"/>
</dbReference>
<evidence type="ECO:0000256" key="4">
    <source>
        <dbReference type="ARBA" id="ARBA00022692"/>
    </source>
</evidence>
<dbReference type="PANTHER" id="PTHR32089">
    <property type="entry name" value="METHYL-ACCEPTING CHEMOTAXIS PROTEIN MCPB"/>
    <property type="match status" value="1"/>
</dbReference>
<dbReference type="Pfam" id="PF00015">
    <property type="entry name" value="MCPsignal"/>
    <property type="match status" value="1"/>
</dbReference>
<dbReference type="InterPro" id="IPR003660">
    <property type="entry name" value="HAMP_dom"/>
</dbReference>
<dbReference type="RefSeq" id="WP_010570109.1">
    <property type="nucleotide sequence ID" value="NZ_AHMO02000011.1"/>
</dbReference>
<dbReference type="InterPro" id="IPR004089">
    <property type="entry name" value="MCPsignal_dom"/>
</dbReference>
<dbReference type="CDD" id="cd18774">
    <property type="entry name" value="PDC2_HK_sensor"/>
    <property type="match status" value="1"/>
</dbReference>
<proteinExistence type="inferred from homology"/>
<dbReference type="PANTHER" id="PTHR32089:SF112">
    <property type="entry name" value="LYSOZYME-LIKE PROTEIN-RELATED"/>
    <property type="match status" value="1"/>
</dbReference>
<organism evidence="13 14">
    <name type="scientific">Leptospira broomii serovar Hurstbridge str. 5399</name>
    <dbReference type="NCBI Taxonomy" id="1049789"/>
    <lineage>
        <taxon>Bacteria</taxon>
        <taxon>Pseudomonadati</taxon>
        <taxon>Spirochaetota</taxon>
        <taxon>Spirochaetia</taxon>
        <taxon>Leptospirales</taxon>
        <taxon>Leptospiraceae</taxon>
        <taxon>Leptospira</taxon>
    </lineage>
</organism>
<dbReference type="CDD" id="cd18773">
    <property type="entry name" value="PDC1_HK_sensor"/>
    <property type="match status" value="1"/>
</dbReference>
<evidence type="ECO:0000256" key="6">
    <source>
        <dbReference type="ARBA" id="ARBA00023136"/>
    </source>
</evidence>
<keyword evidence="14" id="KW-1185">Reference proteome</keyword>
<gene>
    <name evidence="13" type="ORF">LEP1GSC050_1704</name>
</gene>
<evidence type="ECO:0000256" key="7">
    <source>
        <dbReference type="ARBA" id="ARBA00023224"/>
    </source>
</evidence>
<keyword evidence="7 9" id="KW-0807">Transducer</keyword>
<dbReference type="PROSITE" id="PS50885">
    <property type="entry name" value="HAMP"/>
    <property type="match status" value="1"/>
</dbReference>
<protein>
    <submittedName>
        <fullName evidence="13">Methyl-accepting chemotaxis protein signaling domain protein</fullName>
    </submittedName>
</protein>